<gene>
    <name evidence="3" type="ORF">DRV85_08845</name>
</gene>
<accession>A0A365UBX6</accession>
<evidence type="ECO:0000313" key="3">
    <source>
        <dbReference type="EMBL" id="RBI85817.1"/>
    </source>
</evidence>
<protein>
    <submittedName>
        <fullName evidence="3">Tripartite tricarboxylate transporter permease</fullName>
    </submittedName>
</protein>
<feature type="transmembrane region" description="Helical" evidence="1">
    <location>
        <begin position="391"/>
        <end position="416"/>
    </location>
</feature>
<feature type="transmembrane region" description="Helical" evidence="1">
    <location>
        <begin position="355"/>
        <end position="379"/>
    </location>
</feature>
<feature type="transmembrane region" description="Helical" evidence="1">
    <location>
        <begin position="138"/>
        <end position="159"/>
    </location>
</feature>
<keyword evidence="1" id="KW-0472">Membrane</keyword>
<feature type="domain" description="DUF112" evidence="2">
    <location>
        <begin position="20"/>
        <end position="438"/>
    </location>
</feature>
<feature type="transmembrane region" description="Helical" evidence="1">
    <location>
        <begin position="171"/>
        <end position="194"/>
    </location>
</feature>
<sequence>MELLADLAGGFAVVLTIENLLFCFAGVAMGTFIGVLPGLGAMLGIALLLPVTYYLTPEAAIIMLAGIYYGGEYGGSIAAILINVPGTPSSAVATIDGHAMTKQGRAAVALFVSAVASFAAGSVGIVLMMLFSPLIADFALSFGSVEYFAVLLLGLVGAASVGRASVIKSQLAVILGVLFGTVGTDVSTGVQRFTFGFPEFITGISLVALAMGIFGFAEIVSSTEGSAGAQGKARIRLRDMLPARGEIRASFAPFRRGTALGALLGALPGTGPTIASFMAYSLEKRVARDPTRFGDGAIEGLVAPESANNAAAQTAFIPTLTLGIPGTATMALILGALIIQGIQPGPRLMGENEELFWALIASFWIGNLFLLVLNIPLVGLWVRLVRIPYRFLFPSIVCLISLGVYSIELNIFGVFVVVGTGIVGYAMRVSGIPAAPFLMGFILGPPMEENLRRALMLARGDFTVFVTSPISAICVALAAVALAWPVASWSYHKLKYRARAT</sequence>
<dbReference type="Pfam" id="PF01970">
    <property type="entry name" value="TctA"/>
    <property type="match status" value="1"/>
</dbReference>
<feature type="transmembrane region" description="Helical" evidence="1">
    <location>
        <begin position="107"/>
        <end position="132"/>
    </location>
</feature>
<dbReference type="PANTHER" id="PTHR35342:SF5">
    <property type="entry name" value="TRICARBOXYLIC TRANSPORT PROTEIN"/>
    <property type="match status" value="1"/>
</dbReference>
<reference evidence="3 4" key="1">
    <citation type="submission" date="2018-07" db="EMBL/GenBank/DDBJ databases">
        <title>Rhodosalinus sp. strain E84T genomic sequence and assembly.</title>
        <authorList>
            <person name="Liu Z.-W."/>
            <person name="Lu D.-C."/>
        </authorList>
    </citation>
    <scope>NUCLEOTIDE SEQUENCE [LARGE SCALE GENOMIC DNA]</scope>
    <source>
        <strain evidence="3 4">E84</strain>
    </source>
</reference>
<feature type="transmembrane region" description="Helical" evidence="1">
    <location>
        <begin position="43"/>
        <end position="69"/>
    </location>
</feature>
<name>A0A365UBX6_9RHOB</name>
<proteinExistence type="predicted"/>
<feature type="transmembrane region" description="Helical" evidence="1">
    <location>
        <begin position="12"/>
        <end position="36"/>
    </location>
</feature>
<dbReference type="EMBL" id="QNTQ01000006">
    <property type="protein sequence ID" value="RBI85817.1"/>
    <property type="molecule type" value="Genomic_DNA"/>
</dbReference>
<organism evidence="3 4">
    <name type="scientific">Rhodosalinus halophilus</name>
    <dbReference type="NCBI Taxonomy" id="2259333"/>
    <lineage>
        <taxon>Bacteria</taxon>
        <taxon>Pseudomonadati</taxon>
        <taxon>Pseudomonadota</taxon>
        <taxon>Alphaproteobacteria</taxon>
        <taxon>Rhodobacterales</taxon>
        <taxon>Paracoccaceae</taxon>
        <taxon>Rhodosalinus</taxon>
    </lineage>
</organism>
<dbReference type="OrthoDB" id="7793556at2"/>
<dbReference type="PANTHER" id="PTHR35342">
    <property type="entry name" value="TRICARBOXYLIC TRANSPORT PROTEIN"/>
    <property type="match status" value="1"/>
</dbReference>
<keyword evidence="1" id="KW-1133">Transmembrane helix</keyword>
<keyword evidence="1" id="KW-0812">Transmembrane</keyword>
<feature type="transmembrane region" description="Helical" evidence="1">
    <location>
        <begin position="464"/>
        <end position="487"/>
    </location>
</feature>
<feature type="transmembrane region" description="Helical" evidence="1">
    <location>
        <begin position="322"/>
        <end position="343"/>
    </location>
</feature>
<dbReference type="Proteomes" id="UP000253370">
    <property type="component" value="Unassembled WGS sequence"/>
</dbReference>
<comment type="caution">
    <text evidence="3">The sequence shown here is derived from an EMBL/GenBank/DDBJ whole genome shotgun (WGS) entry which is preliminary data.</text>
</comment>
<evidence type="ECO:0000313" key="4">
    <source>
        <dbReference type="Proteomes" id="UP000253370"/>
    </source>
</evidence>
<evidence type="ECO:0000259" key="2">
    <source>
        <dbReference type="Pfam" id="PF01970"/>
    </source>
</evidence>
<keyword evidence="4" id="KW-1185">Reference proteome</keyword>
<evidence type="ECO:0000256" key="1">
    <source>
        <dbReference type="SAM" id="Phobius"/>
    </source>
</evidence>
<dbReference type="AlphaFoldDB" id="A0A365UBX6"/>
<dbReference type="InterPro" id="IPR002823">
    <property type="entry name" value="DUF112_TM"/>
</dbReference>
<feature type="transmembrane region" description="Helical" evidence="1">
    <location>
        <begin position="200"/>
        <end position="220"/>
    </location>
</feature>
<feature type="transmembrane region" description="Helical" evidence="1">
    <location>
        <begin position="422"/>
        <end position="443"/>
    </location>
</feature>